<evidence type="ECO:0000313" key="6">
    <source>
        <dbReference type="EMBL" id="KAK2986991.1"/>
    </source>
</evidence>
<dbReference type="PROSITE" id="PS50104">
    <property type="entry name" value="TIR"/>
    <property type="match status" value="2"/>
</dbReference>
<feature type="non-terminal residue" evidence="6">
    <location>
        <position position="1"/>
    </location>
</feature>
<keyword evidence="3" id="KW-0520">NAD</keyword>
<evidence type="ECO:0000256" key="4">
    <source>
        <dbReference type="ARBA" id="ARBA00047304"/>
    </source>
</evidence>
<evidence type="ECO:0000259" key="5">
    <source>
        <dbReference type="PROSITE" id="PS50104"/>
    </source>
</evidence>
<dbReference type="AlphaFoldDB" id="A0AA88RPZ2"/>
<evidence type="ECO:0000313" key="7">
    <source>
        <dbReference type="Proteomes" id="UP001187471"/>
    </source>
</evidence>
<dbReference type="Pfam" id="PF01582">
    <property type="entry name" value="TIR"/>
    <property type="match status" value="2"/>
</dbReference>
<keyword evidence="2" id="KW-0378">Hydrolase</keyword>
<accession>A0AA88RPZ2</accession>
<proteinExistence type="predicted"/>
<dbReference type="EC" id="3.2.2.6" evidence="1"/>
<evidence type="ECO:0000256" key="2">
    <source>
        <dbReference type="ARBA" id="ARBA00022801"/>
    </source>
</evidence>
<organism evidence="6 7">
    <name type="scientific">Escallonia rubra</name>
    <dbReference type="NCBI Taxonomy" id="112253"/>
    <lineage>
        <taxon>Eukaryota</taxon>
        <taxon>Viridiplantae</taxon>
        <taxon>Streptophyta</taxon>
        <taxon>Embryophyta</taxon>
        <taxon>Tracheophyta</taxon>
        <taxon>Spermatophyta</taxon>
        <taxon>Magnoliopsida</taxon>
        <taxon>eudicotyledons</taxon>
        <taxon>Gunneridae</taxon>
        <taxon>Pentapetalae</taxon>
        <taxon>asterids</taxon>
        <taxon>campanulids</taxon>
        <taxon>Escalloniales</taxon>
        <taxon>Escalloniaceae</taxon>
        <taxon>Escallonia</taxon>
    </lineage>
</organism>
<reference evidence="6" key="1">
    <citation type="submission" date="2022-12" db="EMBL/GenBank/DDBJ databases">
        <title>Draft genome assemblies for two species of Escallonia (Escalloniales).</title>
        <authorList>
            <person name="Chanderbali A."/>
            <person name="Dervinis C."/>
            <person name="Anghel I."/>
            <person name="Soltis D."/>
            <person name="Soltis P."/>
            <person name="Zapata F."/>
        </authorList>
    </citation>
    <scope>NUCLEOTIDE SEQUENCE</scope>
    <source>
        <strain evidence="6">UCBG92.1500</strain>
        <tissue evidence="6">Leaf</tissue>
    </source>
</reference>
<evidence type="ECO:0000256" key="3">
    <source>
        <dbReference type="ARBA" id="ARBA00023027"/>
    </source>
</evidence>
<comment type="caution">
    <text evidence="6">The sequence shown here is derived from an EMBL/GenBank/DDBJ whole genome shotgun (WGS) entry which is preliminary data.</text>
</comment>
<feature type="domain" description="TIR" evidence="5">
    <location>
        <begin position="221"/>
        <end position="389"/>
    </location>
</feature>
<dbReference type="InterPro" id="IPR035897">
    <property type="entry name" value="Toll_tir_struct_dom_sf"/>
</dbReference>
<name>A0AA88RPZ2_9ASTE</name>
<dbReference type="InterPro" id="IPR000157">
    <property type="entry name" value="TIR_dom"/>
</dbReference>
<keyword evidence="7" id="KW-1185">Reference proteome</keyword>
<dbReference type="PANTHER" id="PTHR32009">
    <property type="entry name" value="TMV RESISTANCE PROTEIN N-LIKE"/>
    <property type="match status" value="1"/>
</dbReference>
<dbReference type="SMART" id="SM00255">
    <property type="entry name" value="TIR"/>
    <property type="match status" value="2"/>
</dbReference>
<dbReference type="GO" id="GO:0061809">
    <property type="term" value="F:NAD+ nucleosidase activity, cyclic ADP-ribose generating"/>
    <property type="evidence" value="ECO:0007669"/>
    <property type="project" value="UniProtKB-EC"/>
</dbReference>
<evidence type="ECO:0000256" key="1">
    <source>
        <dbReference type="ARBA" id="ARBA00011982"/>
    </source>
</evidence>
<dbReference type="SUPFAM" id="SSF52200">
    <property type="entry name" value="Toll/Interleukin receptor TIR domain"/>
    <property type="match status" value="2"/>
</dbReference>
<dbReference type="PANTHER" id="PTHR32009:SF39">
    <property type="entry name" value="TIR DOMAIN-CONTAINING PROTEIN"/>
    <property type="match status" value="1"/>
</dbReference>
<sequence>KNELTLNIDKIYLQTDQITSMAAQFAYDVFLSFRGEDNRYTFTEHLFHDLESAGIRTFKDTETTTGESISTELVKAMKGSRISIIVFSINYVTSRWCLDELQEILEKKMKIGHQIIPIFYHVAPRDLLKETGHIADELAKHLYEESKVKVEGWRAALEAFGGLEKEGMVYPGAAFGSERNFIKAIITDAKAKVITHKREEQKMSMTTARKTATPAVDVEEPNYDVFLHFGGKEIPKFIESLFEALVNAGFRTFQGGSDLQRAENSNLKLEEAMRRSRRSLIFFSRDDDYSMWCLDLLLKILEEKRTKRHVVLPVFYYLTPSEVSTQKGRFQYDFHETYPRRFEEDTVESWRVALKEAAALAGMDNSNVADYRNEQEFIKTIIEEISSKLILEETKAAEDAEPSSIKLDALIYYPNKPPDRNKYTRRVQEVRGGKVVEEKYLQGEEVVAEFHY</sequence>
<comment type="catalytic activity">
    <reaction evidence="4">
        <text>NAD(+) + H2O = ADP-D-ribose + nicotinamide + H(+)</text>
        <dbReference type="Rhea" id="RHEA:16301"/>
        <dbReference type="ChEBI" id="CHEBI:15377"/>
        <dbReference type="ChEBI" id="CHEBI:15378"/>
        <dbReference type="ChEBI" id="CHEBI:17154"/>
        <dbReference type="ChEBI" id="CHEBI:57540"/>
        <dbReference type="ChEBI" id="CHEBI:57967"/>
        <dbReference type="EC" id="3.2.2.6"/>
    </reaction>
    <physiologicalReaction direction="left-to-right" evidence="4">
        <dbReference type="Rhea" id="RHEA:16302"/>
    </physiologicalReaction>
</comment>
<feature type="domain" description="TIR" evidence="5">
    <location>
        <begin position="25"/>
        <end position="160"/>
    </location>
</feature>
<protein>
    <recommendedName>
        <fullName evidence="1">ADP-ribosyl cyclase/cyclic ADP-ribose hydrolase</fullName>
        <ecNumber evidence="1">3.2.2.6</ecNumber>
    </recommendedName>
</protein>
<dbReference type="Gene3D" id="3.40.50.10140">
    <property type="entry name" value="Toll/interleukin-1 receptor homology (TIR) domain"/>
    <property type="match status" value="2"/>
</dbReference>
<dbReference type="GO" id="GO:0007165">
    <property type="term" value="P:signal transduction"/>
    <property type="evidence" value="ECO:0007669"/>
    <property type="project" value="InterPro"/>
</dbReference>
<dbReference type="Proteomes" id="UP001187471">
    <property type="component" value="Unassembled WGS sequence"/>
</dbReference>
<dbReference type="EMBL" id="JAVXUO010001019">
    <property type="protein sequence ID" value="KAK2986991.1"/>
    <property type="molecule type" value="Genomic_DNA"/>
</dbReference>
<gene>
    <name evidence="6" type="ORF">RJ640_024889</name>
</gene>